<dbReference type="GO" id="GO:0005509">
    <property type="term" value="F:calcium ion binding"/>
    <property type="evidence" value="ECO:0007669"/>
    <property type="project" value="InterPro"/>
</dbReference>
<evidence type="ECO:0000256" key="7">
    <source>
        <dbReference type="ARBA" id="ARBA00022737"/>
    </source>
</evidence>
<feature type="domain" description="EGF-like" evidence="15">
    <location>
        <begin position="972"/>
        <end position="1011"/>
    </location>
</feature>
<dbReference type="InterPro" id="IPR005533">
    <property type="entry name" value="AMOP_dom"/>
</dbReference>
<keyword evidence="5 14" id="KW-0812">Transmembrane</keyword>
<dbReference type="InterPro" id="IPR001846">
    <property type="entry name" value="VWF_type-D"/>
</dbReference>
<keyword evidence="6" id="KW-0732">Signal</keyword>
<accession>A0AAD8D311</accession>
<comment type="caution">
    <text evidence="13">Lacks conserved residue(s) required for the propagation of feature annotation.</text>
</comment>
<dbReference type="Pfam" id="PF12662">
    <property type="entry name" value="cEGF"/>
    <property type="match status" value="2"/>
</dbReference>
<evidence type="ECO:0000313" key="20">
    <source>
        <dbReference type="Proteomes" id="UP001230051"/>
    </source>
</evidence>
<dbReference type="SMART" id="SM00539">
    <property type="entry name" value="NIDO"/>
    <property type="match status" value="1"/>
</dbReference>
<feature type="domain" description="NIDO" evidence="17">
    <location>
        <begin position="52"/>
        <end position="205"/>
    </location>
</feature>
<dbReference type="InterPro" id="IPR051495">
    <property type="entry name" value="Epithelial_Barrier/Signaling"/>
</dbReference>
<evidence type="ECO:0000256" key="9">
    <source>
        <dbReference type="ARBA" id="ARBA00022989"/>
    </source>
</evidence>
<feature type="domain" description="EGF-like" evidence="15">
    <location>
        <begin position="1305"/>
        <end position="1345"/>
    </location>
</feature>
<feature type="domain" description="AMOP" evidence="16">
    <location>
        <begin position="207"/>
        <end position="327"/>
    </location>
</feature>
<name>A0AAD8D311_ACIOX</name>
<dbReference type="GO" id="GO:0071944">
    <property type="term" value="C:cell periphery"/>
    <property type="evidence" value="ECO:0007669"/>
    <property type="project" value="UniProtKB-ARBA"/>
</dbReference>
<evidence type="ECO:0000259" key="16">
    <source>
        <dbReference type="PROSITE" id="PS50856"/>
    </source>
</evidence>
<dbReference type="GO" id="GO:0005576">
    <property type="term" value="C:extracellular region"/>
    <property type="evidence" value="ECO:0007669"/>
    <property type="project" value="UniProtKB-SubCell"/>
</dbReference>
<dbReference type="PROSITE" id="PS01186">
    <property type="entry name" value="EGF_2"/>
    <property type="match status" value="10"/>
</dbReference>
<dbReference type="InterPro" id="IPR056619">
    <property type="entry name" value="C8-3_MUC4"/>
</dbReference>
<feature type="domain" description="EGF-like" evidence="15">
    <location>
        <begin position="893"/>
        <end position="932"/>
    </location>
</feature>
<keyword evidence="3" id="KW-0964">Secreted</keyword>
<feature type="domain" description="EGF-like" evidence="15">
    <location>
        <begin position="773"/>
        <end position="811"/>
    </location>
</feature>
<dbReference type="PANTHER" id="PTHR13802:SF52">
    <property type="entry name" value="MUCIN-4"/>
    <property type="match status" value="1"/>
</dbReference>
<feature type="domain" description="EGF-like" evidence="15">
    <location>
        <begin position="1012"/>
        <end position="1051"/>
    </location>
</feature>
<dbReference type="PROSITE" id="PS00022">
    <property type="entry name" value="EGF_1"/>
    <property type="match status" value="2"/>
</dbReference>
<dbReference type="InterPro" id="IPR000742">
    <property type="entry name" value="EGF"/>
</dbReference>
<evidence type="ECO:0000256" key="8">
    <source>
        <dbReference type="ARBA" id="ARBA00022837"/>
    </source>
</evidence>
<dbReference type="InterPro" id="IPR003886">
    <property type="entry name" value="NIDO_dom"/>
</dbReference>
<dbReference type="GO" id="GO:0007160">
    <property type="term" value="P:cell-matrix adhesion"/>
    <property type="evidence" value="ECO:0007669"/>
    <property type="project" value="InterPro"/>
</dbReference>
<evidence type="ECO:0000256" key="5">
    <source>
        <dbReference type="ARBA" id="ARBA00022692"/>
    </source>
</evidence>
<feature type="disulfide bond" evidence="13">
    <location>
        <begin position="1122"/>
        <end position="1131"/>
    </location>
</feature>
<evidence type="ECO:0000256" key="4">
    <source>
        <dbReference type="ARBA" id="ARBA00022536"/>
    </source>
</evidence>
<feature type="transmembrane region" description="Helical" evidence="14">
    <location>
        <begin position="1353"/>
        <end position="1379"/>
    </location>
</feature>
<evidence type="ECO:0000313" key="19">
    <source>
        <dbReference type="EMBL" id="KAK1162674.1"/>
    </source>
</evidence>
<protein>
    <submittedName>
        <fullName evidence="19">Mucin-4-like</fullName>
    </submittedName>
</protein>
<keyword evidence="20" id="KW-1185">Reference proteome</keyword>
<dbReference type="SMART" id="SM00179">
    <property type="entry name" value="EGF_CA"/>
    <property type="match status" value="8"/>
</dbReference>
<evidence type="ECO:0000256" key="10">
    <source>
        <dbReference type="ARBA" id="ARBA00023136"/>
    </source>
</evidence>
<dbReference type="CDD" id="cd00054">
    <property type="entry name" value="EGF_CA"/>
    <property type="match status" value="8"/>
</dbReference>
<dbReference type="InterPro" id="IPR000152">
    <property type="entry name" value="EGF-type_Asp/Asn_hydroxyl_site"/>
</dbReference>
<feature type="domain" description="EGF-like" evidence="15">
    <location>
        <begin position="812"/>
        <end position="851"/>
    </location>
</feature>
<evidence type="ECO:0000259" key="17">
    <source>
        <dbReference type="PROSITE" id="PS51220"/>
    </source>
</evidence>
<evidence type="ECO:0000259" key="18">
    <source>
        <dbReference type="PROSITE" id="PS51233"/>
    </source>
</evidence>
<keyword evidence="11 13" id="KW-1015">Disulfide bond</keyword>
<dbReference type="Pfam" id="PF00094">
    <property type="entry name" value="VWD"/>
    <property type="match status" value="1"/>
</dbReference>
<keyword evidence="10 14" id="KW-0472">Membrane</keyword>
<evidence type="ECO:0000256" key="14">
    <source>
        <dbReference type="SAM" id="Phobius"/>
    </source>
</evidence>
<dbReference type="Gene3D" id="2.10.25.10">
    <property type="entry name" value="Laminin"/>
    <property type="match status" value="8"/>
</dbReference>
<dbReference type="Pfam" id="PF06119">
    <property type="entry name" value="NIDO"/>
    <property type="match status" value="1"/>
</dbReference>
<comment type="caution">
    <text evidence="19">The sequence shown here is derived from an EMBL/GenBank/DDBJ whole genome shotgun (WGS) entry which is preliminary data.</text>
</comment>
<dbReference type="InterPro" id="IPR001881">
    <property type="entry name" value="EGF-like_Ca-bd_dom"/>
</dbReference>
<dbReference type="SUPFAM" id="SSF57184">
    <property type="entry name" value="Growth factor receptor domain"/>
    <property type="match status" value="2"/>
</dbReference>
<proteinExistence type="predicted"/>
<reference evidence="19" key="1">
    <citation type="submission" date="2022-02" db="EMBL/GenBank/DDBJ databases">
        <title>Atlantic sturgeon de novo genome assembly.</title>
        <authorList>
            <person name="Stock M."/>
            <person name="Klopp C."/>
            <person name="Guiguen Y."/>
            <person name="Cabau C."/>
            <person name="Parinello H."/>
            <person name="Santidrian Yebra-Pimentel E."/>
            <person name="Kuhl H."/>
            <person name="Dirks R.P."/>
            <person name="Guessner J."/>
            <person name="Wuertz S."/>
            <person name="Du K."/>
            <person name="Schartl M."/>
        </authorList>
    </citation>
    <scope>NUCLEOTIDE SEQUENCE</scope>
    <source>
        <strain evidence="19">STURGEONOMICS-FGT-2020</strain>
        <tissue evidence="19">Whole blood</tissue>
    </source>
</reference>
<dbReference type="InterPro" id="IPR018097">
    <property type="entry name" value="EGF_Ca-bd_CS"/>
</dbReference>
<comment type="subcellular location">
    <subcellularLocation>
        <location evidence="1">Membrane</location>
    </subcellularLocation>
    <subcellularLocation>
        <location evidence="2">Secreted</location>
    </subcellularLocation>
</comment>
<evidence type="ECO:0000256" key="2">
    <source>
        <dbReference type="ARBA" id="ARBA00004613"/>
    </source>
</evidence>
<dbReference type="GO" id="GO:0005176">
    <property type="term" value="F:ErbB-2 class receptor binding"/>
    <property type="evidence" value="ECO:0007669"/>
    <property type="project" value="TreeGrafter"/>
</dbReference>
<dbReference type="Pfam" id="PF12947">
    <property type="entry name" value="EGF_3"/>
    <property type="match status" value="5"/>
</dbReference>
<evidence type="ECO:0000256" key="3">
    <source>
        <dbReference type="ARBA" id="ARBA00022525"/>
    </source>
</evidence>
<gene>
    <name evidence="19" type="primary">MUC4</name>
    <name evidence="19" type="ORF">AOXY_G17577</name>
</gene>
<organism evidence="19 20">
    <name type="scientific">Acipenser oxyrinchus oxyrinchus</name>
    <dbReference type="NCBI Taxonomy" id="40147"/>
    <lineage>
        <taxon>Eukaryota</taxon>
        <taxon>Metazoa</taxon>
        <taxon>Chordata</taxon>
        <taxon>Craniata</taxon>
        <taxon>Vertebrata</taxon>
        <taxon>Euteleostomi</taxon>
        <taxon>Actinopterygii</taxon>
        <taxon>Chondrostei</taxon>
        <taxon>Acipenseriformes</taxon>
        <taxon>Acipenseridae</taxon>
        <taxon>Acipenser</taxon>
    </lineage>
</organism>
<keyword evidence="9 14" id="KW-1133">Transmembrane helix</keyword>
<keyword evidence="4 13" id="KW-0245">EGF-like domain</keyword>
<dbReference type="InterPro" id="IPR009030">
    <property type="entry name" value="Growth_fac_rcpt_cys_sf"/>
</dbReference>
<dbReference type="PROSITE" id="PS50026">
    <property type="entry name" value="EGF_3"/>
    <property type="match status" value="10"/>
</dbReference>
<keyword evidence="12" id="KW-0325">Glycoprotein</keyword>
<evidence type="ECO:0000256" key="11">
    <source>
        <dbReference type="ARBA" id="ARBA00023157"/>
    </source>
</evidence>
<keyword evidence="7" id="KW-0677">Repeat</keyword>
<evidence type="ECO:0000256" key="6">
    <source>
        <dbReference type="ARBA" id="ARBA00022729"/>
    </source>
</evidence>
<dbReference type="InterPro" id="IPR049883">
    <property type="entry name" value="NOTCH1_EGF-like"/>
</dbReference>
<dbReference type="InterPro" id="IPR024731">
    <property type="entry name" value="NELL2-like_EGF"/>
</dbReference>
<evidence type="ECO:0000256" key="12">
    <source>
        <dbReference type="ARBA" id="ARBA00023180"/>
    </source>
</evidence>
<dbReference type="EMBL" id="JAGXEW010000016">
    <property type="protein sequence ID" value="KAK1162674.1"/>
    <property type="molecule type" value="Genomic_DNA"/>
</dbReference>
<feature type="domain" description="EGF-like" evidence="15">
    <location>
        <begin position="852"/>
        <end position="892"/>
    </location>
</feature>
<dbReference type="PROSITE" id="PS50856">
    <property type="entry name" value="AMOP"/>
    <property type="match status" value="1"/>
</dbReference>
<dbReference type="SMART" id="SM00216">
    <property type="entry name" value="VWD"/>
    <property type="match status" value="1"/>
</dbReference>
<feature type="domain" description="EGF-like" evidence="15">
    <location>
        <begin position="1052"/>
        <end position="1091"/>
    </location>
</feature>
<dbReference type="SMART" id="SM00723">
    <property type="entry name" value="AMOP"/>
    <property type="match status" value="1"/>
</dbReference>
<evidence type="ECO:0000256" key="13">
    <source>
        <dbReference type="PROSITE-ProRule" id="PRU00076"/>
    </source>
</evidence>
<sequence length="1431" mass="156849">MNNEKHVLFSIFFQFTDNGQIIFPAFNSEIRKYTNPFAEGFKTSSKPAMLAAFWDDADLSSGGNIYYQEYSTISRSNSIVKDIESKIQTNLKVTYTAKWTLKITWENIPAYPADMFKDKTNTFQAIITTDGVEAYAMMLYKDKGMNWDTDRLTTTDVLMGYNSADGFFLNDRQMSKTPKDKYRPDRFIGANSNIRGLWIYKLTKGTFKENFKVKCLEWVELEPEVSTWASDTADCPCSLQQGRQDGRYRRAGRDGDFTVLRSVSSASRQGARCLYNKKGSFYNGWIERYPKKITGSSQAEDLDTLPYTWCCKDTEDPKFCDYYQTKRPQRDCSSYRAPSSGLMSGDPHISSFDDLRYTFNGLGDFILVNAQDSDSSFTLQARTVITPNSKATNFNDFAAQYKENGTTNTVLWILKGTDSIDVIVNNKLISEFTTVLDSGEFYEADEILLERSSGNTVSATFSGILSIKVTASFSLMNAVINLPSKYKSKTEGLLGKWNGDQSDDLKKRNGDTIPPSSTESEIYAFGLTWDAGQESLFPSKNRSIQSKTADTSFKPVFLEDLKMLDGYAKVEAACGNDVNCIFDGMSTGNLTIGLATKQTLTSFAESKKALESFPPNITGIKQFTANIGETVTETYTAKTSDGSQVKFTPITLANVNLTESGILTWTPTSVKPLTVTIEAVGENNMTAILQPVFVVCDCGTNGECIYGDITRVGDSALYETSCKCHDGYTGKNCRTKQSICETVSCYPGVVCNETTGCAQCPAGKEGNGIQCSDINHCLSNPCPSTASCTSIKDSFTCNCKEGYKGDGKNCTDNDECKNSPCIQNATCTNTEGSYTCTCKAGYSGDGKTSCTDVDECKTSSPCSPNANCTNEIGSYKCVCKQGFNGDGKTSCTDVDECKTSSPCSPNANCTNEIGSYKCVCKQGFNGDGKNCTDNDECKNSPCTQNTMCTNTEGSYTCTCKPGYTGDGKNCTDNDECKNSPCTQNTMCTNTEGSYTCTCKPGYTGDGKTSCTDVDECKTSSPCSPNANCTNEIGSYKCVCKQGFQGDGQFCSDINECLNSPSCSPYADCANSVGSYKCTCKHGYTGDGKLCNNSCGDCPADFCSNGGSCTQIPADGCKATCTCPSPYTGEQCGVAGATFEPKPLASAPKRSLKLTLKLKGDYNQQAISDIKSPEYVSLVKQIDTKVAQRMLTLTVKTFAKNQDITLKVVNNQVAAEFLSLFDYGVSITDIDFLNNKLQDAIIDVLNVKVQRRRREDTVQFEPVTKADITDVNRATAEELSQHMNCASKGIKGYSAVFDPKIGFLCVSPCLTNDYCKNGGTCQHYVEGPMCKCVLFTMYTPYGENCEYLAMNLRAFFGILFGTLAFIFVVVVLLSLLFYCYCRQMCCSPNLSESKGPNFYWGDGPFRSLNRMNEDSLKSPDNQPKLVQWKSKP</sequence>
<feature type="domain" description="EGF-like" evidence="15">
    <location>
        <begin position="933"/>
        <end position="971"/>
    </location>
</feature>
<dbReference type="FunFam" id="2.10.25.10:FF:000038">
    <property type="entry name" value="Fibrillin 2"/>
    <property type="match status" value="7"/>
</dbReference>
<dbReference type="SUPFAM" id="SSF57196">
    <property type="entry name" value="EGF/Laminin"/>
    <property type="match status" value="2"/>
</dbReference>
<dbReference type="Proteomes" id="UP001230051">
    <property type="component" value="Unassembled WGS sequence"/>
</dbReference>
<dbReference type="PROSITE" id="PS01187">
    <property type="entry name" value="EGF_CA"/>
    <property type="match status" value="3"/>
</dbReference>
<dbReference type="Pfam" id="PF07645">
    <property type="entry name" value="EGF_CA"/>
    <property type="match status" value="1"/>
</dbReference>
<dbReference type="SMART" id="SM00181">
    <property type="entry name" value="EGF"/>
    <property type="match status" value="12"/>
</dbReference>
<dbReference type="PROSITE" id="PS51233">
    <property type="entry name" value="VWFD"/>
    <property type="match status" value="1"/>
</dbReference>
<dbReference type="InterPro" id="IPR026823">
    <property type="entry name" value="cEGF"/>
</dbReference>
<dbReference type="PROSITE" id="PS00010">
    <property type="entry name" value="ASX_HYDROXYL"/>
    <property type="match status" value="7"/>
</dbReference>
<evidence type="ECO:0000256" key="1">
    <source>
        <dbReference type="ARBA" id="ARBA00004370"/>
    </source>
</evidence>
<dbReference type="PROSITE" id="PS51220">
    <property type="entry name" value="NIDO"/>
    <property type="match status" value="1"/>
</dbReference>
<dbReference type="GO" id="GO:0016020">
    <property type="term" value="C:membrane"/>
    <property type="evidence" value="ECO:0007669"/>
    <property type="project" value="UniProtKB-SubCell"/>
</dbReference>
<keyword evidence="8" id="KW-0106">Calcium</keyword>
<evidence type="ECO:0000259" key="15">
    <source>
        <dbReference type="PROSITE" id="PS50026"/>
    </source>
</evidence>
<feature type="domain" description="EGF-like" evidence="15">
    <location>
        <begin position="1095"/>
        <end position="1132"/>
    </location>
</feature>
<dbReference type="PANTHER" id="PTHR13802">
    <property type="entry name" value="MUCIN 4-RELATED"/>
    <property type="match status" value="1"/>
</dbReference>
<feature type="domain" description="VWFD" evidence="18">
    <location>
        <begin position="339"/>
        <end position="538"/>
    </location>
</feature>
<dbReference type="Pfam" id="PF23263">
    <property type="entry name" value="C8-3_MUC4"/>
    <property type="match status" value="1"/>
</dbReference>